<organism evidence="3 4">
    <name type="scientific">Catellatospora coxensis</name>
    <dbReference type="NCBI Taxonomy" id="310354"/>
    <lineage>
        <taxon>Bacteria</taxon>
        <taxon>Bacillati</taxon>
        <taxon>Actinomycetota</taxon>
        <taxon>Actinomycetes</taxon>
        <taxon>Micromonosporales</taxon>
        <taxon>Micromonosporaceae</taxon>
        <taxon>Catellatospora</taxon>
    </lineage>
</organism>
<keyword evidence="1" id="KW-0808">Transferase</keyword>
<evidence type="ECO:0000313" key="3">
    <source>
        <dbReference type="EMBL" id="GIG09939.1"/>
    </source>
</evidence>
<evidence type="ECO:0000313" key="4">
    <source>
        <dbReference type="Proteomes" id="UP000630887"/>
    </source>
</evidence>
<dbReference type="SUPFAM" id="SSF53955">
    <property type="entry name" value="Lysozyme-like"/>
    <property type="match status" value="1"/>
</dbReference>
<gene>
    <name evidence="3" type="ORF">Cco03nite_66390</name>
</gene>
<evidence type="ECO:0000256" key="1">
    <source>
        <dbReference type="ARBA" id="ARBA00022679"/>
    </source>
</evidence>
<dbReference type="GO" id="GO:0009252">
    <property type="term" value="P:peptidoglycan biosynthetic process"/>
    <property type="evidence" value="ECO:0007669"/>
    <property type="project" value="TreeGrafter"/>
</dbReference>
<comment type="caution">
    <text evidence="3">The sequence shown here is derived from an EMBL/GenBank/DDBJ whole genome shotgun (WGS) entry which is preliminary data.</text>
</comment>
<dbReference type="InterPro" id="IPR001264">
    <property type="entry name" value="Glyco_trans_51"/>
</dbReference>
<reference evidence="3 4" key="1">
    <citation type="submission" date="2021-01" db="EMBL/GenBank/DDBJ databases">
        <title>Whole genome shotgun sequence of Catellatospora coxensis NBRC 107359.</title>
        <authorList>
            <person name="Komaki H."/>
            <person name="Tamura T."/>
        </authorList>
    </citation>
    <scope>NUCLEOTIDE SEQUENCE [LARGE SCALE GENOMIC DNA]</scope>
    <source>
        <strain evidence="3 4">NBRC 107359</strain>
    </source>
</reference>
<accession>A0A8J3L693</accession>
<dbReference type="InterPro" id="IPR023346">
    <property type="entry name" value="Lysozyme-like_dom_sf"/>
</dbReference>
<protein>
    <recommendedName>
        <fullName evidence="2">Glycosyl transferase family 51 domain-containing protein</fullName>
    </recommendedName>
</protein>
<dbReference type="PANTHER" id="PTHR32282:SF33">
    <property type="entry name" value="PEPTIDOGLYCAN GLYCOSYLTRANSFERASE"/>
    <property type="match status" value="1"/>
</dbReference>
<proteinExistence type="predicted"/>
<keyword evidence="4" id="KW-1185">Reference proteome</keyword>
<dbReference type="AlphaFoldDB" id="A0A8J3L693"/>
<dbReference type="Gene3D" id="1.10.3810.10">
    <property type="entry name" value="Biosynthetic peptidoglycan transglycosylase-like"/>
    <property type="match status" value="1"/>
</dbReference>
<dbReference type="GO" id="GO:0030288">
    <property type="term" value="C:outer membrane-bounded periplasmic space"/>
    <property type="evidence" value="ECO:0007669"/>
    <property type="project" value="TreeGrafter"/>
</dbReference>
<feature type="domain" description="Glycosyl transferase family 51" evidence="2">
    <location>
        <begin position="122"/>
        <end position="179"/>
    </location>
</feature>
<sequence>MTIVELPKSAAAAMPPPRRRGLRRLVAAVVLLVLLAGVAYGLAQYYYASIPLPREREPGTQQVRAENLRPGVADAIVAAVDPDFYQQADELVWPSSALTKRYAVVAMWESWDDLDSWRVRVGAHKLEGWYTKNQLLDFYLNTAHYGQGAVGLEQASTLYFGKHPRDLTVTEAALLGVHLDPDPGDVRAAWNRVLDTMVEHGWLNTGERGRLVFPKTIQE</sequence>
<evidence type="ECO:0000259" key="2">
    <source>
        <dbReference type="Pfam" id="PF00912"/>
    </source>
</evidence>
<dbReference type="InterPro" id="IPR050396">
    <property type="entry name" value="Glycosyltr_51/Transpeptidase"/>
</dbReference>
<dbReference type="PANTHER" id="PTHR32282">
    <property type="entry name" value="BINDING PROTEIN TRANSPEPTIDASE, PUTATIVE-RELATED"/>
    <property type="match status" value="1"/>
</dbReference>
<dbReference type="EMBL" id="BONI01000076">
    <property type="protein sequence ID" value="GIG09939.1"/>
    <property type="molecule type" value="Genomic_DNA"/>
</dbReference>
<dbReference type="RefSeq" id="WP_203697545.1">
    <property type="nucleotide sequence ID" value="NZ_BAAALC010000075.1"/>
</dbReference>
<dbReference type="Pfam" id="PF00912">
    <property type="entry name" value="Transgly"/>
    <property type="match status" value="1"/>
</dbReference>
<name>A0A8J3L693_9ACTN</name>
<dbReference type="InterPro" id="IPR036950">
    <property type="entry name" value="PBP_transglycosylase"/>
</dbReference>
<dbReference type="Proteomes" id="UP000630887">
    <property type="component" value="Unassembled WGS sequence"/>
</dbReference>
<dbReference type="GO" id="GO:0008955">
    <property type="term" value="F:peptidoglycan glycosyltransferase activity"/>
    <property type="evidence" value="ECO:0007669"/>
    <property type="project" value="TreeGrafter"/>
</dbReference>